<keyword evidence="10" id="KW-0732">Signal</keyword>
<accession>A0A0A1WQY8</accession>
<evidence type="ECO:0000256" key="2">
    <source>
        <dbReference type="ARBA" id="ARBA00010617"/>
    </source>
</evidence>
<evidence type="ECO:0000256" key="8">
    <source>
        <dbReference type="PIRSR" id="PIRSR602401-1"/>
    </source>
</evidence>
<proteinExistence type="inferred from homology"/>
<evidence type="ECO:0000256" key="4">
    <source>
        <dbReference type="ARBA" id="ARBA00022723"/>
    </source>
</evidence>
<dbReference type="PANTHER" id="PTHR24291:SF201">
    <property type="entry name" value="CYTOCHROME P450, FAMILY 4, SUBFAMILY B, POLYPEPTIDE 7"/>
    <property type="match status" value="1"/>
</dbReference>
<dbReference type="InterPro" id="IPR036396">
    <property type="entry name" value="Cyt_P450_sf"/>
</dbReference>
<dbReference type="InterPro" id="IPR001128">
    <property type="entry name" value="Cyt_P450"/>
</dbReference>
<evidence type="ECO:0000313" key="12">
    <source>
        <dbReference type="EMBL" id="JAD03354.1"/>
    </source>
</evidence>
<dbReference type="PRINTS" id="PR00463">
    <property type="entry name" value="EP450I"/>
</dbReference>
<dbReference type="InterPro" id="IPR002401">
    <property type="entry name" value="Cyt_P450_E_grp-I"/>
</dbReference>
<feature type="binding site" description="axial binding residue" evidence="8">
    <location>
        <position position="445"/>
    </location>
    <ligand>
        <name>heme</name>
        <dbReference type="ChEBI" id="CHEBI:30413"/>
    </ligand>
    <ligandPart>
        <name>Fe</name>
        <dbReference type="ChEBI" id="CHEBI:18248"/>
    </ligandPart>
</feature>
<comment type="cofactor">
    <cofactor evidence="1 8">
        <name>heme</name>
        <dbReference type="ChEBI" id="CHEBI:30413"/>
    </cofactor>
</comment>
<evidence type="ECO:0000256" key="5">
    <source>
        <dbReference type="ARBA" id="ARBA00023002"/>
    </source>
</evidence>
<dbReference type="PROSITE" id="PS00086">
    <property type="entry name" value="CYTOCHROME_P450"/>
    <property type="match status" value="1"/>
</dbReference>
<evidence type="ECO:0000256" key="10">
    <source>
        <dbReference type="SAM" id="SignalP"/>
    </source>
</evidence>
<dbReference type="AlphaFoldDB" id="A0A0A1WQY8"/>
<dbReference type="Gene3D" id="1.10.630.10">
    <property type="entry name" value="Cytochrome P450"/>
    <property type="match status" value="1"/>
</dbReference>
<evidence type="ECO:0000256" key="9">
    <source>
        <dbReference type="RuleBase" id="RU000461"/>
    </source>
</evidence>
<dbReference type="InterPro" id="IPR050196">
    <property type="entry name" value="Cytochrome_P450_Monoox"/>
</dbReference>
<keyword evidence="5 9" id="KW-0560">Oxidoreductase</keyword>
<dbReference type="EMBL" id="GBXI01013484">
    <property type="protein sequence ID" value="JAD00808.1"/>
    <property type="molecule type" value="Transcribed_RNA"/>
</dbReference>
<dbReference type="GO" id="GO:0020037">
    <property type="term" value="F:heme binding"/>
    <property type="evidence" value="ECO:0007669"/>
    <property type="project" value="InterPro"/>
</dbReference>
<keyword evidence="6 8" id="KW-0408">Iron</keyword>
<evidence type="ECO:0000256" key="1">
    <source>
        <dbReference type="ARBA" id="ARBA00001971"/>
    </source>
</evidence>
<dbReference type="InterPro" id="IPR017972">
    <property type="entry name" value="Cyt_P450_CS"/>
</dbReference>
<evidence type="ECO:0000313" key="11">
    <source>
        <dbReference type="EMBL" id="JAD00808.1"/>
    </source>
</evidence>
<sequence length="502" mass="56949">MSLVLIIFLTCALCYFIHAKWDILRVGCRIRGPWAIPLVGNVQMISKLKPESLFKSIADFRAKYGETYRLWLGPELWVFLHSPAETREALNEPTLTRPVAFQQLSVLIGNGLLISHGKQWETHRRALSPAFHPNILNTFTPVIAHHGDELVGKLHATKGNSIEVSDYLFACILDAIVETSMGKQLNSLTDPHSSYSHAFHKASELLFKRMTNPLLAFDFIFQRTKMYRELSASVAVIQQLMASVIDERIEALKQQQEALVTETATAPAEEGIRKQRRTLLDTLLTTLIAGEQLTRSEICDEVNTFVFAGVDTTTAAMCFVLYSLGKYTAEQQKLVLEIEEQLLDVAVLTADTLNRLTYLDLFIKEVLRYYTIAPLTGRQTTGDTLIGGRRYCAGVTLWIDLYGLAHDPQYFDKPAEFQPLRFAQTQKEQLPPYVYMPFSGGPHMCIGRNYALLIMKMLTMQILRNFVVELRDPNEKLVLQSQMVLKSLNGFNLLFKHRVKTV</sequence>
<feature type="signal peptide" evidence="10">
    <location>
        <begin position="1"/>
        <end position="19"/>
    </location>
</feature>
<organism evidence="11">
    <name type="scientific">Zeugodacus cucurbitae</name>
    <name type="common">Melon fruit fly</name>
    <name type="synonym">Bactrocera cucurbitae</name>
    <dbReference type="NCBI Taxonomy" id="28588"/>
    <lineage>
        <taxon>Eukaryota</taxon>
        <taxon>Metazoa</taxon>
        <taxon>Ecdysozoa</taxon>
        <taxon>Arthropoda</taxon>
        <taxon>Hexapoda</taxon>
        <taxon>Insecta</taxon>
        <taxon>Pterygota</taxon>
        <taxon>Neoptera</taxon>
        <taxon>Endopterygota</taxon>
        <taxon>Diptera</taxon>
        <taxon>Brachycera</taxon>
        <taxon>Muscomorpha</taxon>
        <taxon>Tephritoidea</taxon>
        <taxon>Tephritidae</taxon>
        <taxon>Zeugodacus</taxon>
        <taxon>Zeugodacus</taxon>
    </lineage>
</organism>
<name>A0A0A1WQY8_ZEUCU</name>
<keyword evidence="3 8" id="KW-0349">Heme</keyword>
<protein>
    <submittedName>
        <fullName evidence="11">Probable cytochrome P450 311a1</fullName>
    </submittedName>
</protein>
<dbReference type="SUPFAM" id="SSF48264">
    <property type="entry name" value="Cytochrome P450"/>
    <property type="match status" value="1"/>
</dbReference>
<evidence type="ECO:0000256" key="3">
    <source>
        <dbReference type="ARBA" id="ARBA00022617"/>
    </source>
</evidence>
<evidence type="ECO:0000256" key="7">
    <source>
        <dbReference type="ARBA" id="ARBA00023033"/>
    </source>
</evidence>
<gene>
    <name evidence="11" type="primary">Cyp311a1_0</name>
    <name evidence="12" type="synonym">Cyp311a1_1</name>
    <name evidence="12" type="ORF">g.9162</name>
    <name evidence="11" type="ORF">g.9163</name>
</gene>
<dbReference type="PRINTS" id="PR00385">
    <property type="entry name" value="P450"/>
</dbReference>
<dbReference type="EMBL" id="GBXI01010938">
    <property type="protein sequence ID" value="JAD03354.1"/>
    <property type="molecule type" value="Transcribed_RNA"/>
</dbReference>
<evidence type="ECO:0000256" key="6">
    <source>
        <dbReference type="ARBA" id="ARBA00023004"/>
    </source>
</evidence>
<dbReference type="GO" id="GO:0005506">
    <property type="term" value="F:iron ion binding"/>
    <property type="evidence" value="ECO:0007669"/>
    <property type="project" value="InterPro"/>
</dbReference>
<keyword evidence="4 8" id="KW-0479">Metal-binding</keyword>
<dbReference type="GO" id="GO:0016705">
    <property type="term" value="F:oxidoreductase activity, acting on paired donors, with incorporation or reduction of molecular oxygen"/>
    <property type="evidence" value="ECO:0007669"/>
    <property type="project" value="InterPro"/>
</dbReference>
<dbReference type="PANTHER" id="PTHR24291">
    <property type="entry name" value="CYTOCHROME P450 FAMILY 4"/>
    <property type="match status" value="1"/>
</dbReference>
<reference evidence="11" key="1">
    <citation type="submission" date="2014-11" db="EMBL/GenBank/DDBJ databases">
        <authorList>
            <person name="Geib S."/>
        </authorList>
    </citation>
    <scope>NUCLEOTIDE SEQUENCE</scope>
</reference>
<dbReference type="GO" id="GO:0004497">
    <property type="term" value="F:monooxygenase activity"/>
    <property type="evidence" value="ECO:0007669"/>
    <property type="project" value="UniProtKB-KW"/>
</dbReference>
<reference evidence="11" key="2">
    <citation type="journal article" date="2015" name="Gigascience">
        <title>Reconstructing a comprehensive transcriptome assembly of a white-pupal translocated strain of the pest fruit fly Bactrocera cucurbitae.</title>
        <authorList>
            <person name="Sim S.B."/>
            <person name="Calla B."/>
            <person name="Hall B."/>
            <person name="DeRego T."/>
            <person name="Geib S.M."/>
        </authorList>
    </citation>
    <scope>NUCLEOTIDE SEQUENCE</scope>
</reference>
<feature type="chain" id="PRO_5011029346" evidence="10">
    <location>
        <begin position="20"/>
        <end position="502"/>
    </location>
</feature>
<dbReference type="Pfam" id="PF00067">
    <property type="entry name" value="p450"/>
    <property type="match status" value="1"/>
</dbReference>
<keyword evidence="7 9" id="KW-0503">Monooxygenase</keyword>
<comment type="similarity">
    <text evidence="2 9">Belongs to the cytochrome P450 family.</text>
</comment>